<dbReference type="RefSeq" id="WP_071613623.1">
    <property type="nucleotide sequence ID" value="NZ_CP015756.1"/>
</dbReference>
<feature type="domain" description="Cell envelope-related transcriptional attenuator" evidence="3">
    <location>
        <begin position="90"/>
        <end position="242"/>
    </location>
</feature>
<evidence type="ECO:0000256" key="2">
    <source>
        <dbReference type="SAM" id="Phobius"/>
    </source>
</evidence>
<accession>A0A1J0GJ75</accession>
<dbReference type="InterPro" id="IPR027381">
    <property type="entry name" value="LytR/CpsA/Psr_C"/>
</dbReference>
<dbReference type="Pfam" id="PF13399">
    <property type="entry name" value="LytR_C"/>
    <property type="match status" value="1"/>
</dbReference>
<keyword evidence="6" id="KW-1185">Reference proteome</keyword>
<evidence type="ECO:0000259" key="4">
    <source>
        <dbReference type="Pfam" id="PF13399"/>
    </source>
</evidence>
<dbReference type="PANTHER" id="PTHR33392:SF6">
    <property type="entry name" value="POLYISOPRENYL-TEICHOIC ACID--PEPTIDOGLYCAN TEICHOIC ACID TRANSFERASE TAGU"/>
    <property type="match status" value="1"/>
</dbReference>
<sequence length="418" mass="45967">MSNNKKQRKIINYKRFAIKTTALLVAILVLVSGGLYLYLSGFNDTAVDLSSKLNNDDITRIQTSGKSCNILVMGVDVGTAGSTNSNDPKRTDTMILVHYNASDKKISMVSIPRDTLITINGRNQKINAAHAIGGVTSAVAAVQKLIGVKINYYAKVNYKGFDKLIDAIGGVDINITRKMDYDDPTQDLSIHFKKGLVHLDGKKAEEFFRWRKNTDGSGLANGDLGRIENQHIFISKVMEKVKSPFIIFKVPSVLTAVKSAIETNMDASEICKFGYIFASIGNDNLSMETLKGAEKSIKGVSYVVYDEALNKKVISELSDNKAQVVNKSNLKIKVINGTKKTGLAKDFSTYLVEKGYNEAKTQTGKATVKSKIVVYNGSEDMKAKLQTDFKIDNIEFLSSSNKSFDVVVTLGDDHELMH</sequence>
<proteinExistence type="inferred from homology"/>
<dbReference type="InterPro" id="IPR050922">
    <property type="entry name" value="LytR/CpsA/Psr_CW_biosynth"/>
</dbReference>
<evidence type="ECO:0000256" key="1">
    <source>
        <dbReference type="ARBA" id="ARBA00006068"/>
    </source>
</evidence>
<evidence type="ECO:0008006" key="7">
    <source>
        <dbReference type="Google" id="ProtNLM"/>
    </source>
</evidence>
<evidence type="ECO:0000313" key="6">
    <source>
        <dbReference type="Proteomes" id="UP000182569"/>
    </source>
</evidence>
<feature type="transmembrane region" description="Helical" evidence="2">
    <location>
        <begin position="21"/>
        <end position="39"/>
    </location>
</feature>
<keyword evidence="2" id="KW-0472">Membrane</keyword>
<feature type="domain" description="LytR/CpsA/Psr regulator C-terminal" evidence="4">
    <location>
        <begin position="330"/>
        <end position="413"/>
    </location>
</feature>
<dbReference type="Proteomes" id="UP000182569">
    <property type="component" value="Chromosome"/>
</dbReference>
<reference evidence="6" key="1">
    <citation type="journal article" date="2016" name="Front. Microbiol.">
        <title>Complete Genome Sequence of Clostridium estertheticum DSM 8809, a Microbe Identified in Spoiled Vacuum Packed Beef.</title>
        <authorList>
            <person name="Yu Z."/>
            <person name="Gunn L."/>
            <person name="Brennan E."/>
            <person name="Reid R."/>
            <person name="Wall P.G."/>
            <person name="Gaora O.P."/>
            <person name="Hurley D."/>
            <person name="Bolton D."/>
            <person name="Fanning S."/>
        </authorList>
    </citation>
    <scope>NUCLEOTIDE SEQUENCE [LARGE SCALE GENOMIC DNA]</scope>
    <source>
        <strain evidence="6">DSM 8809</strain>
    </source>
</reference>
<protein>
    <recommendedName>
        <fullName evidence="7">LytR family transcriptional regulator</fullName>
    </recommendedName>
</protein>
<evidence type="ECO:0000313" key="5">
    <source>
        <dbReference type="EMBL" id="APC41327.1"/>
    </source>
</evidence>
<evidence type="ECO:0000259" key="3">
    <source>
        <dbReference type="Pfam" id="PF03816"/>
    </source>
</evidence>
<gene>
    <name evidence="5" type="ORF">A7L45_15195</name>
</gene>
<dbReference type="AlphaFoldDB" id="A0A1J0GJ75"/>
<name>A0A1J0GJ75_9CLOT</name>
<dbReference type="KEGG" id="ceu:A7L45_15195"/>
<dbReference type="NCBIfam" id="TIGR00350">
    <property type="entry name" value="lytR_cpsA_psr"/>
    <property type="match status" value="1"/>
</dbReference>
<dbReference type="STRING" id="1552.A7L45_15195"/>
<dbReference type="Gene3D" id="3.30.70.2390">
    <property type="match status" value="1"/>
</dbReference>
<keyword evidence="2" id="KW-0812">Transmembrane</keyword>
<dbReference type="PANTHER" id="PTHR33392">
    <property type="entry name" value="POLYISOPRENYL-TEICHOIC ACID--PEPTIDOGLYCAN TEICHOIC ACID TRANSFERASE TAGU"/>
    <property type="match status" value="1"/>
</dbReference>
<organism evidence="5 6">
    <name type="scientific">Clostridium estertheticum subsp. estertheticum</name>
    <dbReference type="NCBI Taxonomy" id="1552"/>
    <lineage>
        <taxon>Bacteria</taxon>
        <taxon>Bacillati</taxon>
        <taxon>Bacillota</taxon>
        <taxon>Clostridia</taxon>
        <taxon>Eubacteriales</taxon>
        <taxon>Clostridiaceae</taxon>
        <taxon>Clostridium</taxon>
    </lineage>
</organism>
<dbReference type="EMBL" id="CP015756">
    <property type="protein sequence ID" value="APC41327.1"/>
    <property type="molecule type" value="Genomic_DNA"/>
</dbReference>
<dbReference type="Pfam" id="PF03816">
    <property type="entry name" value="LytR_cpsA_psr"/>
    <property type="match status" value="1"/>
</dbReference>
<comment type="similarity">
    <text evidence="1">Belongs to the LytR/CpsA/Psr (LCP) family.</text>
</comment>
<keyword evidence="2" id="KW-1133">Transmembrane helix</keyword>
<dbReference type="Gene3D" id="3.40.630.190">
    <property type="entry name" value="LCP protein"/>
    <property type="match status" value="1"/>
</dbReference>
<dbReference type="InterPro" id="IPR004474">
    <property type="entry name" value="LytR_CpsA_psr"/>
</dbReference>